<dbReference type="InterPro" id="IPR041657">
    <property type="entry name" value="HTH_17"/>
</dbReference>
<reference evidence="2" key="1">
    <citation type="journal article" date="2020" name="mSystems">
        <title>Genome- and Community-Level Interaction Insights into Carbon Utilization and Element Cycling Functions of Hydrothermarchaeota in Hydrothermal Sediment.</title>
        <authorList>
            <person name="Zhou Z."/>
            <person name="Liu Y."/>
            <person name="Xu W."/>
            <person name="Pan J."/>
            <person name="Luo Z.H."/>
            <person name="Li M."/>
        </authorList>
    </citation>
    <scope>NUCLEOTIDE SEQUENCE [LARGE SCALE GENOMIC DNA]</scope>
    <source>
        <strain evidence="2">SpSt-210</strain>
    </source>
</reference>
<keyword evidence="2" id="KW-0238">DNA-binding</keyword>
<dbReference type="EMBL" id="DSIY01000075">
    <property type="protein sequence ID" value="HEG90457.1"/>
    <property type="molecule type" value="Genomic_DNA"/>
</dbReference>
<dbReference type="Pfam" id="PF12728">
    <property type="entry name" value="HTH_17"/>
    <property type="match status" value="1"/>
</dbReference>
<feature type="domain" description="Helix-turn-helix" evidence="1">
    <location>
        <begin position="3"/>
        <end position="54"/>
    </location>
</feature>
<comment type="caution">
    <text evidence="2">The sequence shown here is derived from an EMBL/GenBank/DDBJ whole genome shotgun (WGS) entry which is preliminary data.</text>
</comment>
<dbReference type="InterPro" id="IPR009061">
    <property type="entry name" value="DNA-bd_dom_put_sf"/>
</dbReference>
<name>A0A831T7C2_9BACT</name>
<proteinExistence type="predicted"/>
<dbReference type="AlphaFoldDB" id="A0A831T7C2"/>
<protein>
    <submittedName>
        <fullName evidence="2">DNA-binding protein</fullName>
    </submittedName>
</protein>
<gene>
    <name evidence="2" type="ORF">ENP34_03305</name>
</gene>
<organism evidence="2">
    <name type="scientific">Thermorudis peleae</name>
    <dbReference type="NCBI Taxonomy" id="1382356"/>
    <lineage>
        <taxon>Bacteria</taxon>
        <taxon>Pseudomonadati</taxon>
        <taxon>Thermomicrobiota</taxon>
        <taxon>Thermomicrobia</taxon>
        <taxon>Thermomicrobia incertae sedis</taxon>
        <taxon>Thermorudis</taxon>
    </lineage>
</organism>
<dbReference type="SUPFAM" id="SSF46955">
    <property type="entry name" value="Putative DNA-binding domain"/>
    <property type="match status" value="1"/>
</dbReference>
<sequence length="67" mass="7417">MDYLTVAEAAKRLDASETSVRRWANEGKLPVVRVSRLGWRLIPAPAVEELARRRAAERATKRGGAGE</sequence>
<evidence type="ECO:0000259" key="1">
    <source>
        <dbReference type="Pfam" id="PF12728"/>
    </source>
</evidence>
<dbReference type="NCBIfam" id="TIGR01764">
    <property type="entry name" value="excise"/>
    <property type="match status" value="1"/>
</dbReference>
<dbReference type="InterPro" id="IPR010093">
    <property type="entry name" value="SinI_DNA-bd"/>
</dbReference>
<evidence type="ECO:0000313" key="2">
    <source>
        <dbReference type="EMBL" id="HEG90457.1"/>
    </source>
</evidence>
<accession>A0A831T7C2</accession>
<dbReference type="GO" id="GO:0003677">
    <property type="term" value="F:DNA binding"/>
    <property type="evidence" value="ECO:0007669"/>
    <property type="project" value="UniProtKB-KW"/>
</dbReference>
<dbReference type="Gene3D" id="1.10.1660.10">
    <property type="match status" value="1"/>
</dbReference>